<keyword evidence="3" id="KW-0285">Flavoprotein</keyword>
<keyword evidence="5" id="KW-0274">FAD</keyword>
<evidence type="ECO:0000256" key="4">
    <source>
        <dbReference type="ARBA" id="ARBA00022643"/>
    </source>
</evidence>
<dbReference type="PROSITE" id="PS51384">
    <property type="entry name" value="FAD_FR"/>
    <property type="match status" value="1"/>
</dbReference>
<dbReference type="OMA" id="DIMSIPR"/>
<dbReference type="InterPro" id="IPR001709">
    <property type="entry name" value="Flavoprot_Pyr_Nucl_cyt_Rdtase"/>
</dbReference>
<dbReference type="InterPro" id="IPR017938">
    <property type="entry name" value="Riboflavin_synthase-like_b-brl"/>
</dbReference>
<dbReference type="Pfam" id="PF00175">
    <property type="entry name" value="NAD_binding_1"/>
    <property type="match status" value="1"/>
</dbReference>
<dbReference type="GO" id="GO:0016491">
    <property type="term" value="F:oxidoreductase activity"/>
    <property type="evidence" value="ECO:0007669"/>
    <property type="project" value="UniProtKB-KW"/>
</dbReference>
<accession>A0A915ISR7</accession>
<dbReference type="GO" id="GO:0005829">
    <property type="term" value="C:cytosol"/>
    <property type="evidence" value="ECO:0007669"/>
    <property type="project" value="TreeGrafter"/>
</dbReference>
<evidence type="ECO:0000256" key="7">
    <source>
        <dbReference type="ARBA" id="ARBA00023002"/>
    </source>
</evidence>
<evidence type="ECO:0000256" key="3">
    <source>
        <dbReference type="ARBA" id="ARBA00022630"/>
    </source>
</evidence>
<dbReference type="PRINTS" id="PR00369">
    <property type="entry name" value="FLAVODOXIN"/>
</dbReference>
<evidence type="ECO:0000259" key="8">
    <source>
        <dbReference type="PROSITE" id="PS50902"/>
    </source>
</evidence>
<organism evidence="10 11">
    <name type="scientific">Romanomermis culicivorax</name>
    <name type="common">Nematode worm</name>
    <dbReference type="NCBI Taxonomy" id="13658"/>
    <lineage>
        <taxon>Eukaryota</taxon>
        <taxon>Metazoa</taxon>
        <taxon>Ecdysozoa</taxon>
        <taxon>Nematoda</taxon>
        <taxon>Enoplea</taxon>
        <taxon>Dorylaimia</taxon>
        <taxon>Mermithida</taxon>
        <taxon>Mermithoidea</taxon>
        <taxon>Mermithidae</taxon>
        <taxon>Romanomermis</taxon>
    </lineage>
</organism>
<dbReference type="SUPFAM" id="SSF52343">
    <property type="entry name" value="Ferredoxin reductase-like, C-terminal NADP-linked domain"/>
    <property type="match status" value="1"/>
</dbReference>
<dbReference type="InterPro" id="IPR001433">
    <property type="entry name" value="OxRdtase_FAD/NAD-bd"/>
</dbReference>
<dbReference type="InterPro" id="IPR008254">
    <property type="entry name" value="Flavodoxin/NO_synth"/>
</dbReference>
<dbReference type="SUPFAM" id="SSF52218">
    <property type="entry name" value="Flavoproteins"/>
    <property type="match status" value="1"/>
</dbReference>
<dbReference type="InterPro" id="IPR023173">
    <property type="entry name" value="NADPH_Cyt_P450_Rdtase_alpha"/>
</dbReference>
<dbReference type="GO" id="GO:0050660">
    <property type="term" value="F:flavin adenine dinucleotide binding"/>
    <property type="evidence" value="ECO:0007669"/>
    <property type="project" value="TreeGrafter"/>
</dbReference>
<dbReference type="WBParaSite" id="nRc.2.0.1.t16861-RA">
    <property type="protein sequence ID" value="nRc.2.0.1.t16861-RA"/>
    <property type="gene ID" value="nRc.2.0.1.g16861"/>
</dbReference>
<sequence>MKQDDLCLNIVFASQTGTAEDIAQRIYRQTKCRNFKSKCRSFDAFNFFDDSVIGNVSYFLFIVSTCGQGEMPDSLQATWKKLLRRNLPPSLLKNISFAVLGLGDSSYQKFNFAAKKFHRRLIQLGANSFQPLALADDQDEFGADSVTDKFIEEFWVFLKRAWLYPLDLSVVNTYIPSCCEICFSNDNTNVLTYTPVQSGWKTILILENERLTPADHFQDTRLIKLANSGFKYDPGDVVVVRPKNLRENVELFMQICPNIDYLTPFSLLAPTEQINSFLANFKPPFRANFKFYLENYFDLQAIPKKLFFEILTEFSEDEPERGKLQEFCSSKHLDDYISYCIRPKRTIVETMMDFPLTVNRVPMNFWFDLLPSIRPRSFSIASSPLQHKNQIHILLAVVKYKSSVLVKPRLGLCSNFLARRKMGDEIYVTIKKGSMDFGETDLEDRPPYIMIGPGTGVAPFRSFLNSRLASLTDEVHDIGAKSFCQDILIFGCRNKNADFYFECEYKKMTNIVHLLTAFSRDQKRKIYVQNTIRDNGKWIADLILTRKARIFIAGNAKQMPQDVKEAIKYCLAESGSLGDKSDLETYMVDLEKTNRLQTETWS</sequence>
<dbReference type="SUPFAM" id="SSF63380">
    <property type="entry name" value="Riboflavin synthase domain-like"/>
    <property type="match status" value="1"/>
</dbReference>
<dbReference type="Gene3D" id="2.40.30.10">
    <property type="entry name" value="Translation factors"/>
    <property type="match status" value="1"/>
</dbReference>
<feature type="domain" description="FAD-binding FR-type" evidence="9">
    <location>
        <begin position="198"/>
        <end position="438"/>
    </location>
</feature>
<dbReference type="InterPro" id="IPR029039">
    <property type="entry name" value="Flavoprotein-like_sf"/>
</dbReference>
<proteinExistence type="predicted"/>
<dbReference type="InterPro" id="IPR001094">
    <property type="entry name" value="Flavdoxin-like"/>
</dbReference>
<evidence type="ECO:0000256" key="6">
    <source>
        <dbReference type="ARBA" id="ARBA00022857"/>
    </source>
</evidence>
<evidence type="ECO:0000256" key="2">
    <source>
        <dbReference type="ARBA" id="ARBA00001974"/>
    </source>
</evidence>
<dbReference type="FunFam" id="3.40.50.80:FF:000032">
    <property type="entry name" value="NADPH-dependent diflavin oxidoreductase 1"/>
    <property type="match status" value="1"/>
</dbReference>
<dbReference type="Gene3D" id="1.20.990.10">
    <property type="entry name" value="NADPH-cytochrome p450 Reductase, Chain A, domain 3"/>
    <property type="match status" value="1"/>
</dbReference>
<dbReference type="PRINTS" id="PR00371">
    <property type="entry name" value="FPNCR"/>
</dbReference>
<keyword evidence="7" id="KW-0560">Oxidoreductase</keyword>
<dbReference type="PROSITE" id="PS50902">
    <property type="entry name" value="FLAVODOXIN_LIKE"/>
    <property type="match status" value="1"/>
</dbReference>
<evidence type="ECO:0000313" key="10">
    <source>
        <dbReference type="Proteomes" id="UP000887565"/>
    </source>
</evidence>
<reference evidence="11" key="1">
    <citation type="submission" date="2022-11" db="UniProtKB">
        <authorList>
            <consortium name="WormBaseParasite"/>
        </authorList>
    </citation>
    <scope>IDENTIFICATION</scope>
</reference>
<keyword evidence="4" id="KW-0288">FMN</keyword>
<dbReference type="AlphaFoldDB" id="A0A915ISR7"/>
<dbReference type="Gene3D" id="3.40.50.360">
    <property type="match status" value="1"/>
</dbReference>
<evidence type="ECO:0000256" key="1">
    <source>
        <dbReference type="ARBA" id="ARBA00001917"/>
    </source>
</evidence>
<dbReference type="PANTHER" id="PTHR19384">
    <property type="entry name" value="NITRIC OXIDE SYNTHASE-RELATED"/>
    <property type="match status" value="1"/>
</dbReference>
<keyword evidence="10" id="KW-1185">Reference proteome</keyword>
<dbReference type="InterPro" id="IPR003097">
    <property type="entry name" value="CysJ-like_FAD-binding"/>
</dbReference>
<dbReference type="Gene3D" id="3.40.50.80">
    <property type="entry name" value="Nucleotide-binding domain of ferredoxin-NADP reductase (FNR) module"/>
    <property type="match status" value="1"/>
</dbReference>
<comment type="cofactor">
    <cofactor evidence="1">
        <name>FMN</name>
        <dbReference type="ChEBI" id="CHEBI:58210"/>
    </cofactor>
</comment>
<protein>
    <submittedName>
        <fullName evidence="11">NADPH-dependent diflavin oxidoreductase 1</fullName>
    </submittedName>
</protein>
<evidence type="ECO:0000259" key="9">
    <source>
        <dbReference type="PROSITE" id="PS51384"/>
    </source>
</evidence>
<dbReference type="Proteomes" id="UP000887565">
    <property type="component" value="Unplaced"/>
</dbReference>
<keyword evidence="6" id="KW-0521">NADP</keyword>
<feature type="domain" description="Flavodoxin-like" evidence="8">
    <location>
        <begin position="8"/>
        <end position="155"/>
    </location>
</feature>
<dbReference type="PANTHER" id="PTHR19384:SF10">
    <property type="entry name" value="NADPH-DEPENDENT DIFLAVIN OXIDOREDUCTASE 1"/>
    <property type="match status" value="1"/>
</dbReference>
<dbReference type="GO" id="GO:0010181">
    <property type="term" value="F:FMN binding"/>
    <property type="evidence" value="ECO:0007669"/>
    <property type="project" value="InterPro"/>
</dbReference>
<dbReference type="Pfam" id="PF00667">
    <property type="entry name" value="FAD_binding_1"/>
    <property type="match status" value="1"/>
</dbReference>
<dbReference type="Pfam" id="PF00258">
    <property type="entry name" value="Flavodoxin_1"/>
    <property type="match status" value="1"/>
</dbReference>
<dbReference type="InterPro" id="IPR039261">
    <property type="entry name" value="FNR_nucleotide-bd"/>
</dbReference>
<dbReference type="InterPro" id="IPR017927">
    <property type="entry name" value="FAD-bd_FR_type"/>
</dbReference>
<evidence type="ECO:0000313" key="11">
    <source>
        <dbReference type="WBParaSite" id="nRc.2.0.1.t16861-RA"/>
    </source>
</evidence>
<name>A0A915ISR7_ROMCU</name>
<comment type="cofactor">
    <cofactor evidence="2">
        <name>FAD</name>
        <dbReference type="ChEBI" id="CHEBI:57692"/>
    </cofactor>
</comment>
<evidence type="ECO:0000256" key="5">
    <source>
        <dbReference type="ARBA" id="ARBA00022827"/>
    </source>
</evidence>